<feature type="domain" description="PDZ" evidence="6">
    <location>
        <begin position="424"/>
        <end position="514"/>
    </location>
</feature>
<evidence type="ECO:0000256" key="5">
    <source>
        <dbReference type="SAM" id="MobiDB-lite"/>
    </source>
</evidence>
<feature type="domain" description="PDZ" evidence="6">
    <location>
        <begin position="1268"/>
        <end position="1349"/>
    </location>
</feature>
<feature type="domain" description="PDZ" evidence="6">
    <location>
        <begin position="989"/>
        <end position="1081"/>
    </location>
</feature>
<evidence type="ECO:0000313" key="7">
    <source>
        <dbReference type="EMBL" id="CAI9739406.1"/>
    </source>
</evidence>
<feature type="region of interest" description="Disordered" evidence="5">
    <location>
        <begin position="682"/>
        <end position="716"/>
    </location>
</feature>
<feature type="region of interest" description="Disordered" evidence="5">
    <location>
        <begin position="738"/>
        <end position="776"/>
    </location>
</feature>
<dbReference type="CDD" id="cd06670">
    <property type="entry name" value="PDZ6_MUPP1-like"/>
    <property type="match status" value="1"/>
</dbReference>
<dbReference type="CDD" id="cd06671">
    <property type="entry name" value="PDZ7_MUPP1-PD6_PATJ-like"/>
    <property type="match status" value="1"/>
</dbReference>
<keyword evidence="3" id="KW-0677">Repeat</keyword>
<feature type="domain" description="PDZ" evidence="6">
    <location>
        <begin position="1124"/>
        <end position="1193"/>
    </location>
</feature>
<evidence type="ECO:0000313" key="8">
    <source>
        <dbReference type="Proteomes" id="UP001162480"/>
    </source>
</evidence>
<feature type="domain" description="PDZ" evidence="6">
    <location>
        <begin position="799"/>
        <end position="869"/>
    </location>
</feature>
<feature type="compositionally biased region" description="Polar residues" evidence="5">
    <location>
        <begin position="900"/>
        <end position="917"/>
    </location>
</feature>
<dbReference type="EMBL" id="OX597836">
    <property type="protein sequence ID" value="CAI9739406.1"/>
    <property type="molecule type" value="Genomic_DNA"/>
</dbReference>
<feature type="compositionally biased region" description="Pro residues" evidence="5">
    <location>
        <begin position="695"/>
        <end position="711"/>
    </location>
</feature>
<dbReference type="PROSITE" id="PS50106">
    <property type="entry name" value="PDZ"/>
    <property type="match status" value="10"/>
</dbReference>
<dbReference type="InterPro" id="IPR051342">
    <property type="entry name" value="PDZ_scaffold"/>
</dbReference>
<comment type="subcellular location">
    <subcellularLocation>
        <location evidence="1">Membrane</location>
    </subcellularLocation>
</comment>
<dbReference type="InterPro" id="IPR036034">
    <property type="entry name" value="PDZ_sf"/>
</dbReference>
<dbReference type="SUPFAM" id="SSF50156">
    <property type="entry name" value="PDZ domain-like"/>
    <property type="match status" value="10"/>
</dbReference>
<feature type="domain" description="PDZ" evidence="6">
    <location>
        <begin position="247"/>
        <end position="335"/>
    </location>
</feature>
<reference evidence="7" key="1">
    <citation type="submission" date="2023-08" db="EMBL/GenBank/DDBJ databases">
        <authorList>
            <person name="Alioto T."/>
            <person name="Alioto T."/>
            <person name="Gomez Garrido J."/>
        </authorList>
    </citation>
    <scope>NUCLEOTIDE SEQUENCE</scope>
</reference>
<feature type="region of interest" description="Disordered" evidence="5">
    <location>
        <begin position="1227"/>
        <end position="1247"/>
    </location>
</feature>
<feature type="domain" description="PDZ" evidence="6">
    <location>
        <begin position="1398"/>
        <end position="1481"/>
    </location>
</feature>
<organism evidence="7 8">
    <name type="scientific">Octopus vulgaris</name>
    <name type="common">Common octopus</name>
    <dbReference type="NCBI Taxonomy" id="6645"/>
    <lineage>
        <taxon>Eukaryota</taxon>
        <taxon>Metazoa</taxon>
        <taxon>Spiralia</taxon>
        <taxon>Lophotrochozoa</taxon>
        <taxon>Mollusca</taxon>
        <taxon>Cephalopoda</taxon>
        <taxon>Coleoidea</taxon>
        <taxon>Octopodiformes</taxon>
        <taxon>Octopoda</taxon>
        <taxon>Incirrata</taxon>
        <taxon>Octopodidae</taxon>
        <taxon>Octopus</taxon>
    </lineage>
</organism>
<gene>
    <name evidence="7" type="ORF">OCTVUL_1B000334</name>
</gene>
<dbReference type="Pfam" id="PF00595">
    <property type="entry name" value="PDZ"/>
    <property type="match status" value="10"/>
</dbReference>
<feature type="compositionally biased region" description="Polar residues" evidence="5">
    <location>
        <begin position="1367"/>
        <end position="1382"/>
    </location>
</feature>
<dbReference type="CDD" id="cd06668">
    <property type="entry name" value="PDZ4_MUPP1-like"/>
    <property type="match status" value="1"/>
</dbReference>
<dbReference type="Gene3D" id="2.30.42.10">
    <property type="match status" value="10"/>
</dbReference>
<proteinExistence type="predicted"/>
<evidence type="ECO:0000256" key="2">
    <source>
        <dbReference type="ARBA" id="ARBA00022553"/>
    </source>
</evidence>
<feature type="region of interest" description="Disordered" evidence="5">
    <location>
        <begin position="1579"/>
        <end position="1619"/>
    </location>
</feature>
<dbReference type="FunFam" id="2.30.42.10:FF:000038">
    <property type="entry name" value="Multiple PDZ domain protein isoform X1"/>
    <property type="match status" value="1"/>
</dbReference>
<dbReference type="GO" id="GO:0016020">
    <property type="term" value="C:membrane"/>
    <property type="evidence" value="ECO:0007669"/>
    <property type="project" value="UniProtKB-SubCell"/>
</dbReference>
<name>A0AA36BTJ1_OCTVU</name>
<dbReference type="InterPro" id="IPR001478">
    <property type="entry name" value="PDZ"/>
</dbReference>
<dbReference type="CDD" id="cd06674">
    <property type="entry name" value="PDZ11_MUPP1-PDZ9_PATJ-like"/>
    <property type="match status" value="1"/>
</dbReference>
<feature type="region of interest" description="Disordered" evidence="5">
    <location>
        <begin position="1362"/>
        <end position="1388"/>
    </location>
</feature>
<dbReference type="FunFam" id="2.30.42.10:FF:000125">
    <property type="entry name" value="PATJ, crumbs cell polarity complex component"/>
    <property type="match status" value="1"/>
</dbReference>
<dbReference type="PANTHER" id="PTHR19964:SF92">
    <property type="entry name" value="PATJ HOMOLOG"/>
    <property type="match status" value="1"/>
</dbReference>
<sequence>MMDIPLSRSYHDAICGLFVASMYFMKPENRGRPRKSRPISRVEPLNTDWTQIEVIDLVNDGTGLGFGIFGGKSTGVVVKTILPGGVADNDTRLRSGDHILQIGDFNVRGMSSEQVASVLRQSGSNVRLIVARAINEPTLQINPSAPIIATVQLDERLQQINSALSSAEDLDMTKIMKNQHQIQERLIAESQMEMTQESDSDLQGFLETVQVHEARGDAKFLLPASFPLSQPPTIENVNESPEMEMFDVQLVKDTRGLGITIVGYVAGGGAPDELSGIYVQSIAEGSAAHLDGRTQVNDQIIEVDGKSLNGFSNSDAVKLLQQTDRTVNLKLIRYKHGTKYELLQQYLAQVKNKVNLASSAPAPHSPSNMAVNLVSDGAEKQLDINQIDLYAADPDYSGDLLPGVEAAIKATWEPIVGNDFEVVVAQLSKFREGGGLGISLEGTVDVENGVEMRPHHFIRSILPAGPVGCNGQLISGDELLEVNGKRLLGLNHKEVVSILKELPQHVRLVCARPKKSKLENFASKEQDVFQSPSLLNSGVIPNSPCTDRLVKAKSEVTLTSQEWTAEKNLLNRSRSLEPLTGLAMWSSEPVVIELKKLDKGLGFSILDYQDPVNPAETVIVIKSLVPGGVAQLDGRLLPGDRLVFVNDVNLEHATLDDAVQALKGAPRGTVVIGVAKPLPLSANIPPADQDSEIPPALPSTPPPLTPPPSPPLSTLENTEDQITLEDMKVNLKAHIGHKKSESVDSSSSDHFTTSDLKAFSSPSSTPRTMSPRMSPLPSPISLRSLSGSVDSLPASLEKNIKVQKGQQHLGITVDAVDKGLNGCVVKSISPDGAVSKDGRIAVGDYIVSINNENMRRVTNAQSRAILRRASLLGMDISINYINASDASNYKMTAESRSKQEPSPTHHSAMPSPNSNLSPIHMFGHGSTEGLRSAYTSPSHSPLHLGEVKPASAPTSPIVPITSKGQGRQMTLSCDGSPATGDHTWRAPREVTLEREPGKSLGISIVGGRINVPHASPEQIMSGIFIKLVMKDSPAGREGSLQTGDRILEVNGKDLRDASHDEAVEIIRNATSPVHFLVQSLTDTSCDSKLEDGVFDEEEEQEDEYGYTLKKLQNKYIDLTGEIFLVDLNRGNNGLGISLAGNKDRSTMSVYVAGVQPGSAAFNDGRIRVGDELLEVNGQVLYGRSHLNASAIIKGLTQPVLKVVLLRYENYLDHMAVKPLKLLPTTTVEDQNEDHHSSQESRPPSSIEIRVPNVPSEYASPVLQDAIQVIVLNKGLAGLGFTIMEGKTKPGIFVKSIAPSGPASQDGQLSVGDQILEIDRHSVENVDYHKAMEILRKTQGKVKLKFIRKATFGGHRNDVISIGGACGDSSTDPRASSPKTTGPPSDPLTCPVVPGEETYIEIDKGYCGLGLSIVGGSDTLLGSIIIHEVYVDGAAHKDGRLMAGDQILEVNDEDLKDTTHERAIQVLRQTPTLVKLLIYRDNQLTKEEDIYDIFSIELVKKPGKGLGLSIVGKRNDVGVYISDIVRGGVAEADGRLMQGDQILSVNGEDMRQATQDHAAAVLKTLMGKVVLTIGRLKAGSRTSSTRNSGTGGMRKSESHTSGGKSKGKHSRGGLPSSKSY</sequence>
<dbReference type="CDD" id="cd06667">
    <property type="entry name" value="PDZ2_MUPP1-like"/>
    <property type="match status" value="1"/>
</dbReference>
<dbReference type="PANTHER" id="PTHR19964">
    <property type="entry name" value="MULTIPLE PDZ DOMAIN PROTEIN"/>
    <property type="match status" value="1"/>
</dbReference>
<evidence type="ECO:0000259" key="6">
    <source>
        <dbReference type="PROSITE" id="PS50106"/>
    </source>
</evidence>
<feature type="domain" description="PDZ" evidence="6">
    <location>
        <begin position="1494"/>
        <end position="1576"/>
    </location>
</feature>
<keyword evidence="2" id="KW-0597">Phosphoprotein</keyword>
<dbReference type="FunFam" id="2.30.42.10:FF:000070">
    <property type="entry name" value="Multiple PDZ domain protein"/>
    <property type="match status" value="1"/>
</dbReference>
<dbReference type="Proteomes" id="UP001162480">
    <property type="component" value="Chromosome 23"/>
</dbReference>
<dbReference type="CDD" id="cd06669">
    <property type="entry name" value="PDZ5_MUPP1-like"/>
    <property type="match status" value="1"/>
</dbReference>
<accession>A0AA36BTJ1</accession>
<feature type="domain" description="PDZ" evidence="6">
    <location>
        <begin position="591"/>
        <end position="666"/>
    </location>
</feature>
<evidence type="ECO:0000256" key="4">
    <source>
        <dbReference type="ARBA" id="ARBA00023136"/>
    </source>
</evidence>
<dbReference type="CDD" id="cd06672">
    <property type="entry name" value="PDZ8_MUPP1-PDZ7_PATJ-PDZ2_INAD-like"/>
    <property type="match status" value="1"/>
</dbReference>
<dbReference type="SMART" id="SM00228">
    <property type="entry name" value="PDZ"/>
    <property type="match status" value="10"/>
</dbReference>
<dbReference type="CDD" id="cd06673">
    <property type="entry name" value="PDZ10_MUPP1-PDZ8_PATJ-like"/>
    <property type="match status" value="1"/>
</dbReference>
<feature type="compositionally biased region" description="Low complexity" evidence="5">
    <location>
        <begin position="743"/>
        <end position="776"/>
    </location>
</feature>
<evidence type="ECO:0000256" key="1">
    <source>
        <dbReference type="ARBA" id="ARBA00004370"/>
    </source>
</evidence>
<keyword evidence="8" id="KW-1185">Reference proteome</keyword>
<evidence type="ECO:0000256" key="3">
    <source>
        <dbReference type="ARBA" id="ARBA00022737"/>
    </source>
</evidence>
<protein>
    <submittedName>
        <fullName evidence="7">PDZ domain isoform X13</fullName>
    </submittedName>
</protein>
<keyword evidence="4" id="KW-0472">Membrane</keyword>
<feature type="compositionally biased region" description="Polar residues" evidence="5">
    <location>
        <begin position="962"/>
        <end position="973"/>
    </location>
</feature>
<feature type="domain" description="PDZ" evidence="6">
    <location>
        <begin position="54"/>
        <end position="134"/>
    </location>
</feature>
<feature type="region of interest" description="Disordered" evidence="5">
    <location>
        <begin position="891"/>
        <end position="983"/>
    </location>
</feature>
<dbReference type="CDD" id="cd06791">
    <property type="entry name" value="PDZ3_MUPP1-like"/>
    <property type="match status" value="1"/>
</dbReference>